<dbReference type="eggNOG" id="COG4637">
    <property type="taxonomic scope" value="Bacteria"/>
</dbReference>
<dbReference type="RefSeq" id="WP_011141151.1">
    <property type="nucleotide sequence ID" value="NC_005125.1"/>
</dbReference>
<accession>Q7NLH2</accession>
<organism evidence="2 3">
    <name type="scientific">Gloeobacter violaceus (strain ATCC 29082 / PCC 7421)</name>
    <dbReference type="NCBI Taxonomy" id="251221"/>
    <lineage>
        <taxon>Bacteria</taxon>
        <taxon>Bacillati</taxon>
        <taxon>Cyanobacteriota</taxon>
        <taxon>Cyanophyceae</taxon>
        <taxon>Gloeobacterales</taxon>
        <taxon>Gloeobacteraceae</taxon>
        <taxon>Gloeobacter</taxon>
    </lineage>
</organism>
<dbReference type="PIRSF" id="PIRSF029347">
    <property type="entry name" value="RecF"/>
    <property type="match status" value="1"/>
</dbReference>
<reference evidence="2 3" key="2">
    <citation type="journal article" date="2003" name="DNA Res.">
        <title>Complete genome structure of Gloeobacter violaceus PCC 7421, a cyanobacterium that lacks thylakoids (supplement).</title>
        <authorList>
            <person name="Nakamura Y."/>
            <person name="Kaneko T."/>
            <person name="Sato S."/>
            <person name="Mimuro M."/>
            <person name="Miyashita H."/>
            <person name="Tsuchiya T."/>
            <person name="Sasamoto S."/>
            <person name="Watanabe A."/>
            <person name="Kawashima K."/>
            <person name="Kishida Y."/>
            <person name="Kiyokawa C."/>
            <person name="Kohara M."/>
            <person name="Matsumoto M."/>
            <person name="Matsuno A."/>
            <person name="Nakazaki N."/>
            <person name="Shimpo S."/>
            <person name="Takeuchi C."/>
            <person name="Yamada M."/>
            <person name="Tabata S."/>
        </authorList>
    </citation>
    <scope>NUCLEOTIDE SEQUENCE [LARGE SCALE GENOMIC DNA]</scope>
    <source>
        <strain evidence="3">ATCC 29082 / PCC 7421</strain>
    </source>
</reference>
<dbReference type="PATRIC" id="fig|251221.4.peg.1176"/>
<dbReference type="PANTHER" id="PTHR32182">
    <property type="entry name" value="DNA REPLICATION AND REPAIR PROTEIN RECF"/>
    <property type="match status" value="1"/>
</dbReference>
<dbReference type="Proteomes" id="UP000000557">
    <property type="component" value="Chromosome"/>
</dbReference>
<gene>
    <name evidence="2" type="ordered locus">glr1151</name>
</gene>
<dbReference type="SUPFAM" id="SSF52540">
    <property type="entry name" value="P-loop containing nucleoside triphosphate hydrolases"/>
    <property type="match status" value="1"/>
</dbReference>
<dbReference type="Gene3D" id="3.40.50.300">
    <property type="entry name" value="P-loop containing nucleotide triphosphate hydrolases"/>
    <property type="match status" value="2"/>
</dbReference>
<dbReference type="PhylomeDB" id="Q7NLH2"/>
<dbReference type="EMBL" id="BA000045">
    <property type="protein sequence ID" value="BAC89092.1"/>
    <property type="molecule type" value="Genomic_DNA"/>
</dbReference>
<name>Q7NLH2_GLOVI</name>
<evidence type="ECO:0000313" key="2">
    <source>
        <dbReference type="EMBL" id="BAC89092.1"/>
    </source>
</evidence>
<dbReference type="AlphaFoldDB" id="Q7NLH2"/>
<sequence>MKFIESLRLDGLLSFAPDSPAVELTDLNIIIGPNGSGKSNFIEAIELLRATPTGFASAIRDGGGVSEWLWKGNSKKPATIDARLHRTNRSSLRYMLSFTAVSQRTEIVDELIEEAEKKDPDANDVYFYYRFQKGRPVLNVGSAGGRTKQRRLERDSLAIDESVLSQRKDPEFYPELSWCAKQFGSLQMFREWSFGRYTPLRQPQPADLPTKVLLEDSRNLGLILNQLEHSDVGAEFNQLLQRFLPRYQRLSTLVQGATVQFFLHEENLNIPIPATRLSDGTIRFLAMLALLLMPDPPPLICIEEPELGLHPDAMTILAELFVSARERTQLIITTHSDALVSALTEEAESVLVCEYRGGTILSRLESDKLQYWLNKYRLGELWRMGELGGNL</sequence>
<dbReference type="HOGENOM" id="CLU_035814_1_1_3"/>
<reference evidence="2 3" key="1">
    <citation type="journal article" date="2003" name="DNA Res.">
        <title>Complete genome structure of Gloeobacter violaceus PCC 7421, a cyanobacterium that lacks thylakoids.</title>
        <authorList>
            <person name="Nakamura Y."/>
            <person name="Kaneko T."/>
            <person name="Sato S."/>
            <person name="Mimuro M."/>
            <person name="Miyashita H."/>
            <person name="Tsuchiya T."/>
            <person name="Sasamoto S."/>
            <person name="Watanabe A."/>
            <person name="Kawashima K."/>
            <person name="Kishida Y."/>
            <person name="Kiyokawa C."/>
            <person name="Kohara M."/>
            <person name="Matsumoto M."/>
            <person name="Matsuno A."/>
            <person name="Nakazaki N."/>
            <person name="Shimpo S."/>
            <person name="Takeuchi C."/>
            <person name="Yamada M."/>
            <person name="Tabata S."/>
        </authorList>
    </citation>
    <scope>NUCLEOTIDE SEQUENCE [LARGE SCALE GENOMIC DNA]</scope>
    <source>
        <strain evidence="3">ATCC 29082 / PCC 7421</strain>
    </source>
</reference>
<dbReference type="InterPro" id="IPR014555">
    <property type="entry name" value="RecF-like"/>
</dbReference>
<dbReference type="PANTHER" id="PTHR32182:SF25">
    <property type="entry name" value="SLR1056 PROTEIN"/>
    <property type="match status" value="1"/>
</dbReference>
<dbReference type="OrthoDB" id="104167at2"/>
<proteinExistence type="predicted"/>
<dbReference type="GO" id="GO:0016887">
    <property type="term" value="F:ATP hydrolysis activity"/>
    <property type="evidence" value="ECO:0007669"/>
    <property type="project" value="InterPro"/>
</dbReference>
<dbReference type="Pfam" id="PF13304">
    <property type="entry name" value="AAA_21"/>
    <property type="match status" value="1"/>
</dbReference>
<protein>
    <submittedName>
        <fullName evidence="2">Glr1151 protein</fullName>
    </submittedName>
</protein>
<dbReference type="KEGG" id="gvi:glr1151"/>
<dbReference type="EnsemblBacteria" id="BAC89092">
    <property type="protein sequence ID" value="BAC89092"/>
    <property type="gene ID" value="BAC89092"/>
</dbReference>
<dbReference type="InParanoid" id="Q7NLH2"/>
<evidence type="ECO:0000313" key="3">
    <source>
        <dbReference type="Proteomes" id="UP000000557"/>
    </source>
</evidence>
<dbReference type="STRING" id="251221.gene:10758630"/>
<dbReference type="GO" id="GO:0006302">
    <property type="term" value="P:double-strand break repair"/>
    <property type="evidence" value="ECO:0000318"/>
    <property type="project" value="GO_Central"/>
</dbReference>
<keyword evidence="3" id="KW-1185">Reference proteome</keyword>
<evidence type="ECO:0000259" key="1">
    <source>
        <dbReference type="Pfam" id="PF13304"/>
    </source>
</evidence>
<feature type="domain" description="ATPase AAA-type core" evidence="1">
    <location>
        <begin position="27"/>
        <end position="341"/>
    </location>
</feature>
<dbReference type="FunFam" id="3.40.50.300:FF:002534">
    <property type="entry name" value="Putative RecF protein"/>
    <property type="match status" value="1"/>
</dbReference>
<dbReference type="GO" id="GO:0005524">
    <property type="term" value="F:ATP binding"/>
    <property type="evidence" value="ECO:0007669"/>
    <property type="project" value="InterPro"/>
</dbReference>
<dbReference type="InterPro" id="IPR003959">
    <property type="entry name" value="ATPase_AAA_core"/>
</dbReference>
<dbReference type="GO" id="GO:0000731">
    <property type="term" value="P:DNA synthesis involved in DNA repair"/>
    <property type="evidence" value="ECO:0000318"/>
    <property type="project" value="GO_Central"/>
</dbReference>
<dbReference type="InterPro" id="IPR027417">
    <property type="entry name" value="P-loop_NTPase"/>
</dbReference>